<dbReference type="Pfam" id="PF12870">
    <property type="entry name" value="DUF4878"/>
    <property type="match status" value="1"/>
</dbReference>
<comment type="caution">
    <text evidence="2">The sequence shown here is derived from an EMBL/GenBank/DDBJ whole genome shotgun (WGS) entry which is preliminary data.</text>
</comment>
<evidence type="ECO:0000313" key="2">
    <source>
        <dbReference type="EMBL" id="MPM87106.1"/>
    </source>
</evidence>
<protein>
    <recommendedName>
        <fullName evidence="1">DUF4878 domain-containing protein</fullName>
    </recommendedName>
</protein>
<gene>
    <name evidence="2" type="ORF">SDC9_134199</name>
</gene>
<reference evidence="2" key="1">
    <citation type="submission" date="2019-08" db="EMBL/GenBank/DDBJ databases">
        <authorList>
            <person name="Kucharzyk K."/>
            <person name="Murdoch R.W."/>
            <person name="Higgins S."/>
            <person name="Loffler F."/>
        </authorList>
    </citation>
    <scope>NUCLEOTIDE SEQUENCE</scope>
</reference>
<evidence type="ECO:0000259" key="1">
    <source>
        <dbReference type="Pfam" id="PF12870"/>
    </source>
</evidence>
<sequence length="133" mass="13998">MKRIVSSLLAVLFLCFALAGCGSNQSSPDAVVGKFVQAINNNDLEGMISCMVPDVQDSVKSILAMYGTSSASDLSEMMGYESGTKFTLKITNVVVDGDTATVSTELTGSDGSSETSDVPCVKVDGKWYLDIGY</sequence>
<dbReference type="InterPro" id="IPR024267">
    <property type="entry name" value="DUF4878"/>
</dbReference>
<organism evidence="2">
    <name type="scientific">bioreactor metagenome</name>
    <dbReference type="NCBI Taxonomy" id="1076179"/>
    <lineage>
        <taxon>unclassified sequences</taxon>
        <taxon>metagenomes</taxon>
        <taxon>ecological metagenomes</taxon>
    </lineage>
</organism>
<name>A0A645DCL4_9ZZZZ</name>
<proteinExistence type="predicted"/>
<dbReference type="Gene3D" id="3.10.450.50">
    <property type="match status" value="1"/>
</dbReference>
<dbReference type="PROSITE" id="PS51257">
    <property type="entry name" value="PROKAR_LIPOPROTEIN"/>
    <property type="match status" value="1"/>
</dbReference>
<dbReference type="SUPFAM" id="SSF54427">
    <property type="entry name" value="NTF2-like"/>
    <property type="match status" value="1"/>
</dbReference>
<accession>A0A645DCL4</accession>
<dbReference type="EMBL" id="VSSQ01034996">
    <property type="protein sequence ID" value="MPM87106.1"/>
    <property type="molecule type" value="Genomic_DNA"/>
</dbReference>
<feature type="domain" description="DUF4878" evidence="1">
    <location>
        <begin position="20"/>
        <end position="129"/>
    </location>
</feature>
<dbReference type="AlphaFoldDB" id="A0A645DCL4"/>
<dbReference type="InterPro" id="IPR032710">
    <property type="entry name" value="NTF2-like_dom_sf"/>
</dbReference>